<dbReference type="EMBL" id="JAVLET010000012">
    <property type="protein sequence ID" value="KAL0466696.1"/>
    <property type="molecule type" value="Genomic_DNA"/>
</dbReference>
<dbReference type="Pfam" id="PF26253">
    <property type="entry name" value="RdRP_head"/>
    <property type="match status" value="1"/>
</dbReference>
<dbReference type="EC" id="2.7.7.48" evidence="2"/>
<evidence type="ECO:0000256" key="3">
    <source>
        <dbReference type="ARBA" id="ARBA00022484"/>
    </source>
</evidence>
<keyword evidence="5" id="KW-0548">Nucleotidyltransferase</keyword>
<keyword evidence="3 12" id="KW-0696">RNA-directed RNA polymerase</keyword>
<evidence type="ECO:0000256" key="4">
    <source>
        <dbReference type="ARBA" id="ARBA00022679"/>
    </source>
</evidence>
<dbReference type="PANTHER" id="PTHR23079">
    <property type="entry name" value="RNA-DEPENDENT RNA POLYMERASE"/>
    <property type="match status" value="1"/>
</dbReference>
<evidence type="ECO:0000259" key="10">
    <source>
        <dbReference type="Pfam" id="PF05183"/>
    </source>
</evidence>
<reference evidence="12 13" key="1">
    <citation type="submission" date="2023-09" db="EMBL/GenBank/DDBJ databases">
        <title>Multi-omics analysis of a traditional fermented food reveals byproduct-associated fungal strains for waste-to-food upcycling.</title>
        <authorList>
            <consortium name="Lawrence Berkeley National Laboratory"/>
            <person name="Rekdal V.M."/>
            <person name="Villalobos-Escobedo J.M."/>
            <person name="Rodriguez-Valeron N."/>
            <person name="Garcia M.O."/>
            <person name="Vasquez D.P."/>
            <person name="Damayanti I."/>
            <person name="Sorensen P.M."/>
            <person name="Baidoo E.E."/>
            <person name="De Carvalho A.C."/>
            <person name="Riley R."/>
            <person name="Lipzen A."/>
            <person name="He G."/>
            <person name="Yan M."/>
            <person name="Haridas S."/>
            <person name="Daum C."/>
            <person name="Yoshinaga Y."/>
            <person name="Ng V."/>
            <person name="Grigoriev I.V."/>
            <person name="Munk R."/>
            <person name="Nuraida L."/>
            <person name="Wijaya C.H."/>
            <person name="Morales P.-C."/>
            <person name="Keasling J.D."/>
        </authorList>
    </citation>
    <scope>NUCLEOTIDE SEQUENCE [LARGE SCALE GENOMIC DNA]</scope>
    <source>
        <strain evidence="12 13">FGSC 2613</strain>
    </source>
</reference>
<name>A0ABR3D1Y8_NEUIN</name>
<dbReference type="SUPFAM" id="SSF54928">
    <property type="entry name" value="RNA-binding domain, RBD"/>
    <property type="match status" value="1"/>
</dbReference>
<keyword evidence="4" id="KW-0808">Transferase</keyword>
<evidence type="ECO:0000256" key="1">
    <source>
        <dbReference type="ARBA" id="ARBA00005762"/>
    </source>
</evidence>
<evidence type="ECO:0000256" key="8">
    <source>
        <dbReference type="ARBA" id="ARBA00048744"/>
    </source>
</evidence>
<feature type="domain" description="RDRP core" evidence="10">
    <location>
        <begin position="543"/>
        <end position="1107"/>
    </location>
</feature>
<comment type="caution">
    <text evidence="12">The sequence shown here is derived from an EMBL/GenBank/DDBJ whole genome shotgun (WGS) entry which is preliminary data.</text>
</comment>
<dbReference type="PANTHER" id="PTHR23079:SF55">
    <property type="entry name" value="RNA-DIRECTED RNA POLYMERASE"/>
    <property type="match status" value="1"/>
</dbReference>
<dbReference type="InterPro" id="IPR007855">
    <property type="entry name" value="RDRP"/>
</dbReference>
<gene>
    <name evidence="12" type="ORF">QR685DRAFT_450779</name>
</gene>
<dbReference type="InterPro" id="IPR035979">
    <property type="entry name" value="RBD_domain_sf"/>
</dbReference>
<evidence type="ECO:0000256" key="6">
    <source>
        <dbReference type="ARBA" id="ARBA00022884"/>
    </source>
</evidence>
<dbReference type="CDD" id="cd00590">
    <property type="entry name" value="RRM_SF"/>
    <property type="match status" value="1"/>
</dbReference>
<dbReference type="InterPro" id="IPR057596">
    <property type="entry name" value="RDRP_core"/>
</dbReference>
<feature type="compositionally biased region" description="Basic and acidic residues" evidence="9">
    <location>
        <begin position="21"/>
        <end position="30"/>
    </location>
</feature>
<keyword evidence="7" id="KW-0943">RNA-mediated gene silencing</keyword>
<comment type="similarity">
    <text evidence="1">Belongs to the RdRP family.</text>
</comment>
<evidence type="ECO:0000259" key="11">
    <source>
        <dbReference type="Pfam" id="PF26253"/>
    </source>
</evidence>
<feature type="region of interest" description="Disordered" evidence="9">
    <location>
        <begin position="1294"/>
        <end position="1323"/>
    </location>
</feature>
<feature type="compositionally biased region" description="Gly residues" evidence="9">
    <location>
        <begin position="1572"/>
        <end position="1598"/>
    </location>
</feature>
<evidence type="ECO:0000256" key="7">
    <source>
        <dbReference type="ARBA" id="ARBA00023158"/>
    </source>
</evidence>
<feature type="domain" description="RDRP C-terminal head" evidence="11">
    <location>
        <begin position="1138"/>
        <end position="1274"/>
    </location>
</feature>
<dbReference type="Proteomes" id="UP001451303">
    <property type="component" value="Unassembled WGS sequence"/>
</dbReference>
<evidence type="ECO:0000256" key="9">
    <source>
        <dbReference type="SAM" id="MobiDB-lite"/>
    </source>
</evidence>
<evidence type="ECO:0000256" key="2">
    <source>
        <dbReference type="ARBA" id="ARBA00012494"/>
    </source>
</evidence>
<evidence type="ECO:0000313" key="12">
    <source>
        <dbReference type="EMBL" id="KAL0466696.1"/>
    </source>
</evidence>
<feature type="compositionally biased region" description="Acidic residues" evidence="9">
    <location>
        <begin position="1619"/>
        <end position="1631"/>
    </location>
</feature>
<sequence>MSGIPNWVEQAQHAILVSPDRSPRDQDARPRHPSRRRSSQQRHRENTPTPRPPSRPSSKPPSRPSSSSPKPPPRAFRQFSRGKPASFASLTSLTQPVFISREWKCARTAAIRVKDVPPRAKLQDIHDLFSEYGHISYIELDEDRQDVSDRGRRALIRFEPPPLSTDFLCRGMCRLRIGLVDHWLPLETVDPKREDRKERTIKTQLGNTCPQTLYVFPSTLSFGLLVQPAVFMKKQSVQTLSSDSFLRLEFDFKRMRLVIKFSLHYQRELSGFRRQNEHYKLHIKFGVIKELCRTMVGEERRQALVMTLRDPPVAYRKRDVSKTFGEDRLTWNENDLWERVVDISPGLGVSRNPVSLAENHQYIDLGRWLTYWIELDQQSTRVWDQVQQHLLDWNLRTKLTVFPEPLPNQKPKVWDFLDERYGHDIQQVSSRSWSNDFSLLAAPPRISLPFDVRYQLEVCISQGIINEHNIDRPFLEKLMEFCDNDNSFGKDRARLILEYVADEYAGKRIFDPMELFKDNAALTYFPTSFMIPNHCAWVRRVTITPTRIYFSTPCVEPTNRVIRQWRYAQDYFIRIQFTDEVLEGRIKSGEAELPLFLRVYRVLEKGVAMGPWHWKFLAFGNSQIREAGAFMFCEQSNLTCDMMRAWMGRFSHIKVIAKYAARLGQCFSTTRLVPGIPAPRIVTIPDVENDGFCFTDGVGKISPLLAKIVAHDWSIDPPPSAYQFRMGGCKGVLVTWPDVKGMEVHIRKSQEKFVTEFNGLEVVRCSQFSTATLNRQIIAVLSSLGVPDQVFVDMMEQQLSDFNAAMEDKQKATAILKTFIDENHMTPIIAEMLAYGFMESQEPFVRTLLQLWRSWSIKTLKEKARLNVEKSAFVLGCVDETGTLKGHMKVIEDWKDVSSEKLPQIFLQIPDDVNGGYRVITGTCVVGRNPSLHPGDIRVVEAVDVPALRHLRDVVVFPLTGDRDVPSMCSGGDLDGDDFFVIWDPLLIPKERSHPPMISEPIAGKELATEPTVNNLITFFVLFMKYNNLPLIAHAHLATADAEVEGVKSPKCLELASLHSMAVDYVKTGVAAEFPRRLDPKTWPHFMEKNKHTYHSVTALGKLYDMVKREIFDMKENYQLPFDNRILKHTKCRALRDETLTKARRIKSQYDTAMRRVMCQLEIATEFEVWTAFVMSKPRVGSDYKLQDNVGRESSALKQHFKDQCKKEAGGDLLSFVSAMYRVTYEEVRIALFEAKQPHVRPDGRLGTRKITPKTMPLVSFPWLFWDKLGELARSGAVLQRRLDDGSEDMDLLSDVPLVSQRRRGKHNASGSSDFMDEHGDPLSYTRTGDGKIIHYGQILNLFSHDDEDGDERNDARDRNSTSEDSTHVSNSSKSSSNLDPVAEEDLLTFESPPTSPGVTPASPQVDLLGPTLTLTKAELAIGLAGPVATTYTPPPTDEETVIRRGPSNRTSHLSASSSSLDPQPLTEEASEENEDLLLDIYSASPPRAGGTELASAVGRNIPANGGPPPVWMEQVIRMGHRIPTPPLDSIAIPNVIGVPQFESPLTGTVVASALQDPFVSPSPAVATPADGGWGGGSGGDSGGSWGGGGGGGGGYISSGGPINKELVMGLDGGIKEGDGEETDEEAEEVELEIDEDPVAVRFAQMAAL</sequence>
<keyword evidence="13" id="KW-1185">Reference proteome</keyword>
<feature type="region of interest" description="Disordered" evidence="9">
    <location>
        <begin position="1"/>
        <end position="83"/>
    </location>
</feature>
<organism evidence="12 13">
    <name type="scientific">Neurospora intermedia</name>
    <dbReference type="NCBI Taxonomy" id="5142"/>
    <lineage>
        <taxon>Eukaryota</taxon>
        <taxon>Fungi</taxon>
        <taxon>Dikarya</taxon>
        <taxon>Ascomycota</taxon>
        <taxon>Pezizomycotina</taxon>
        <taxon>Sordariomycetes</taxon>
        <taxon>Sordariomycetidae</taxon>
        <taxon>Sordariales</taxon>
        <taxon>Sordariaceae</taxon>
        <taxon>Neurospora</taxon>
    </lineage>
</organism>
<feature type="compositionally biased region" description="Basic residues" evidence="9">
    <location>
        <begin position="31"/>
        <end position="41"/>
    </location>
</feature>
<comment type="catalytic activity">
    <reaction evidence="8">
        <text>RNA(n) + a ribonucleoside 5'-triphosphate = RNA(n+1) + diphosphate</text>
        <dbReference type="Rhea" id="RHEA:21248"/>
        <dbReference type="Rhea" id="RHEA-COMP:14527"/>
        <dbReference type="Rhea" id="RHEA-COMP:17342"/>
        <dbReference type="ChEBI" id="CHEBI:33019"/>
        <dbReference type="ChEBI" id="CHEBI:61557"/>
        <dbReference type="ChEBI" id="CHEBI:140395"/>
        <dbReference type="EC" id="2.7.7.48"/>
    </reaction>
</comment>
<dbReference type="InterPro" id="IPR058752">
    <property type="entry name" value="RDRP_C_head"/>
</dbReference>
<keyword evidence="6" id="KW-0694">RNA-binding</keyword>
<feature type="region of interest" description="Disordered" evidence="9">
    <location>
        <begin position="1428"/>
        <end position="1472"/>
    </location>
</feature>
<protein>
    <recommendedName>
        <fullName evidence="2">RNA-directed RNA polymerase</fullName>
        <ecNumber evidence="2">2.7.7.48</ecNumber>
    </recommendedName>
</protein>
<feature type="region of interest" description="Disordered" evidence="9">
    <location>
        <begin position="1345"/>
        <end position="1381"/>
    </location>
</feature>
<dbReference type="GO" id="GO:0003968">
    <property type="term" value="F:RNA-directed RNA polymerase activity"/>
    <property type="evidence" value="ECO:0007669"/>
    <property type="project" value="UniProtKB-KW"/>
</dbReference>
<feature type="compositionally biased region" description="Basic and acidic residues" evidence="9">
    <location>
        <begin position="1353"/>
        <end position="1367"/>
    </location>
</feature>
<feature type="compositionally biased region" description="Low complexity" evidence="9">
    <location>
        <begin position="1448"/>
        <end position="1460"/>
    </location>
</feature>
<proteinExistence type="inferred from homology"/>
<evidence type="ECO:0000313" key="13">
    <source>
        <dbReference type="Proteomes" id="UP001451303"/>
    </source>
</evidence>
<accession>A0ABR3D1Y8</accession>
<evidence type="ECO:0000256" key="5">
    <source>
        <dbReference type="ARBA" id="ARBA00022695"/>
    </source>
</evidence>
<feature type="region of interest" description="Disordered" evidence="9">
    <location>
        <begin position="1570"/>
        <end position="1631"/>
    </location>
</feature>
<dbReference type="Pfam" id="PF05183">
    <property type="entry name" value="RdRP"/>
    <property type="match status" value="1"/>
</dbReference>
<feature type="compositionally biased region" description="Pro residues" evidence="9">
    <location>
        <begin position="49"/>
        <end position="74"/>
    </location>
</feature>